<dbReference type="RefSeq" id="WP_045882106.1">
    <property type="nucleotide sequence ID" value="NZ_CP011110.1"/>
</dbReference>
<accession>A0A0D5XWS8</accession>
<dbReference type="SUPFAM" id="SSF52172">
    <property type="entry name" value="CheY-like"/>
    <property type="match status" value="1"/>
</dbReference>
<evidence type="ECO:0000313" key="2">
    <source>
        <dbReference type="Proteomes" id="UP000032748"/>
    </source>
</evidence>
<dbReference type="KEGG" id="pcz:PCL1606_21080"/>
<dbReference type="OrthoDB" id="7028668at2"/>
<dbReference type="Proteomes" id="UP000032748">
    <property type="component" value="Chromosome"/>
</dbReference>
<protein>
    <recommendedName>
        <fullName evidence="3">Chemotaxis protein CheY</fullName>
    </recommendedName>
</protein>
<dbReference type="PATRIC" id="fig|587753.10.peg.2107"/>
<reference evidence="1 2" key="1">
    <citation type="journal article" date="2015" name="Mol. Plant Microbe Interact.">
        <title>Comparative Genomic Analysis of Pseudomonas chlororaphis PCL1606 Reveals New Insight into Antifungal Compounds Involved in Biocontrol.</title>
        <authorList>
            <person name="Calderon C.E."/>
            <person name="Ramos C."/>
            <person name="de Vicente A."/>
            <person name="Cazorla F.M."/>
        </authorList>
    </citation>
    <scope>NUCLEOTIDE SEQUENCE [LARGE SCALE GENOMIC DNA]</scope>
    <source>
        <strain evidence="1 2">PCL1606</strain>
    </source>
</reference>
<gene>
    <name evidence="1" type="ORF">PCL1606_21080</name>
</gene>
<dbReference type="InterPro" id="IPR011006">
    <property type="entry name" value="CheY-like_superfamily"/>
</dbReference>
<organism evidence="1 2">
    <name type="scientific">Pseudomonas chlororaphis</name>
    <dbReference type="NCBI Taxonomy" id="587753"/>
    <lineage>
        <taxon>Bacteria</taxon>
        <taxon>Pseudomonadati</taxon>
        <taxon>Pseudomonadota</taxon>
        <taxon>Gammaproteobacteria</taxon>
        <taxon>Pseudomonadales</taxon>
        <taxon>Pseudomonadaceae</taxon>
        <taxon>Pseudomonas</taxon>
    </lineage>
</organism>
<dbReference type="EMBL" id="CP011110">
    <property type="protein sequence ID" value="AKA23561.1"/>
    <property type="molecule type" value="Genomic_DNA"/>
</dbReference>
<proteinExistence type="predicted"/>
<sequence length="159" mass="18020">MPNKALRILIADEQHFHRMKIERVLNQLGYYRIAPMYRLIELLNVVEYGSEPMDLVIINATLGRHARLDMLAFCMDNPQIRHGLVYDCERSMAPSVAVGRQRKIYTSSQALPDHDTLGRLMRAVDTGRRLPAPVPGASFDSCNEAQLTPDGMPRSAMLR</sequence>
<name>A0A0D5XWS8_9PSED</name>
<evidence type="ECO:0000313" key="1">
    <source>
        <dbReference type="EMBL" id="AKA23561.1"/>
    </source>
</evidence>
<evidence type="ECO:0008006" key="3">
    <source>
        <dbReference type="Google" id="ProtNLM"/>
    </source>
</evidence>
<dbReference type="AlphaFoldDB" id="A0A0D5XWS8"/>